<keyword evidence="1" id="KW-0812">Transmembrane</keyword>
<dbReference type="OrthoDB" id="1099916at2"/>
<keyword evidence="1" id="KW-1133">Transmembrane helix</keyword>
<dbReference type="InterPro" id="IPR012373">
    <property type="entry name" value="Ferrdict_sens_TM"/>
</dbReference>
<protein>
    <submittedName>
        <fullName evidence="4">Ferric-dicitrate binding protein FerR, regulates iron transport through sigma-19</fullName>
    </submittedName>
</protein>
<evidence type="ECO:0000313" key="4">
    <source>
        <dbReference type="EMBL" id="SFE82008.1"/>
    </source>
</evidence>
<dbReference type="Pfam" id="PF04773">
    <property type="entry name" value="FecR"/>
    <property type="match status" value="1"/>
</dbReference>
<feature type="domain" description="Protein FecR C-terminal" evidence="3">
    <location>
        <begin position="274"/>
        <end position="342"/>
    </location>
</feature>
<dbReference type="Pfam" id="PF16344">
    <property type="entry name" value="FecR_C"/>
    <property type="match status" value="1"/>
</dbReference>
<keyword evidence="5" id="KW-1185">Reference proteome</keyword>
<feature type="transmembrane region" description="Helical" evidence="1">
    <location>
        <begin position="105"/>
        <end position="125"/>
    </location>
</feature>
<evidence type="ECO:0000313" key="5">
    <source>
        <dbReference type="Proteomes" id="UP000199513"/>
    </source>
</evidence>
<gene>
    <name evidence="4" type="ORF">SAMN04488541_100795</name>
</gene>
<name>A0A1I2DNJ8_9BACT</name>
<organism evidence="4 5">
    <name type="scientific">Thermoflexibacter ruber</name>
    <dbReference type="NCBI Taxonomy" id="1003"/>
    <lineage>
        <taxon>Bacteria</taxon>
        <taxon>Pseudomonadati</taxon>
        <taxon>Bacteroidota</taxon>
        <taxon>Cytophagia</taxon>
        <taxon>Cytophagales</taxon>
        <taxon>Thermoflexibacteraceae</taxon>
        <taxon>Thermoflexibacter</taxon>
    </lineage>
</organism>
<proteinExistence type="predicted"/>
<dbReference type="InterPro" id="IPR006860">
    <property type="entry name" value="FecR"/>
</dbReference>
<evidence type="ECO:0000259" key="2">
    <source>
        <dbReference type="Pfam" id="PF04773"/>
    </source>
</evidence>
<dbReference type="Proteomes" id="UP000199513">
    <property type="component" value="Unassembled WGS sequence"/>
</dbReference>
<sequence length="345" mass="39536">MKVDPKNLDDFLVANDFASWVKNPTPERNAFWQNWLAENPEHQQRVEQVRLMILMMKIEITDFDATSEEALWQKIQQNTNKLQVSHRKTAKKETKVFNIFSKRHLQIAAAITALLLVSILGLLYLQNPQLKHITAFGETKTITLPDGSKVILNSNSQIEYAQVWEEGTDREVFLKGEAFFQVNKRGTVRKDKFIVHTEGLDVEVLGTEFNVNSYRKKTKVVLQSGKIKLIQTASSQPKEVIMAPGEIAQYDIVTKTLKVREVKTELHTSWKDRKLIFDGTSLRDIAQILEDTYGIKVVLVNKELAERQVTGEIPIKDKELLFKALAAMYNLQIEVKKDSLIISNK</sequence>
<dbReference type="Gene3D" id="2.60.120.1440">
    <property type="match status" value="1"/>
</dbReference>
<dbReference type="InterPro" id="IPR032508">
    <property type="entry name" value="FecR_C"/>
</dbReference>
<dbReference type="EMBL" id="FONY01000007">
    <property type="protein sequence ID" value="SFE82008.1"/>
    <property type="molecule type" value="Genomic_DNA"/>
</dbReference>
<reference evidence="4 5" key="1">
    <citation type="submission" date="2016-10" db="EMBL/GenBank/DDBJ databases">
        <authorList>
            <person name="de Groot N.N."/>
        </authorList>
    </citation>
    <scope>NUCLEOTIDE SEQUENCE [LARGE SCALE GENOMIC DNA]</scope>
    <source>
        <strain>GEY</strain>
        <strain evidence="5">DSM 9560</strain>
    </source>
</reference>
<dbReference type="GO" id="GO:0016989">
    <property type="term" value="F:sigma factor antagonist activity"/>
    <property type="evidence" value="ECO:0007669"/>
    <property type="project" value="TreeGrafter"/>
</dbReference>
<feature type="domain" description="FecR protein" evidence="2">
    <location>
        <begin position="134"/>
        <end position="228"/>
    </location>
</feature>
<dbReference type="PIRSF" id="PIRSF018266">
    <property type="entry name" value="FecR"/>
    <property type="match status" value="1"/>
</dbReference>
<dbReference type="Gene3D" id="3.55.50.30">
    <property type="match status" value="1"/>
</dbReference>
<dbReference type="RefSeq" id="WP_091541529.1">
    <property type="nucleotide sequence ID" value="NZ_FONY01000007.1"/>
</dbReference>
<evidence type="ECO:0000256" key="1">
    <source>
        <dbReference type="SAM" id="Phobius"/>
    </source>
</evidence>
<keyword evidence="1" id="KW-0472">Membrane</keyword>
<accession>A0A1I2DNJ8</accession>
<dbReference type="PANTHER" id="PTHR30273:SF2">
    <property type="entry name" value="PROTEIN FECR"/>
    <property type="match status" value="1"/>
</dbReference>
<dbReference type="STRING" id="1003.SAMN04488541_100795"/>
<dbReference type="AlphaFoldDB" id="A0A1I2DNJ8"/>
<dbReference type="PANTHER" id="PTHR30273">
    <property type="entry name" value="PERIPLASMIC SIGNAL SENSOR AND SIGMA FACTOR ACTIVATOR FECR-RELATED"/>
    <property type="match status" value="1"/>
</dbReference>
<evidence type="ECO:0000259" key="3">
    <source>
        <dbReference type="Pfam" id="PF16344"/>
    </source>
</evidence>